<dbReference type="InterPro" id="IPR001279">
    <property type="entry name" value="Metallo-B-lactamas"/>
</dbReference>
<feature type="compositionally biased region" description="Polar residues" evidence="1">
    <location>
        <begin position="7"/>
        <end position="24"/>
    </location>
</feature>
<dbReference type="PIRSF" id="PIRSF038896">
    <property type="entry name" value="NAPE-PLD"/>
    <property type="match status" value="1"/>
</dbReference>
<reference evidence="3" key="1">
    <citation type="journal article" date="2014" name="Int. J. Syst. Evol. Microbiol.">
        <title>Complete genome sequence of Corynebacterium casei LMG S-19264T (=DSM 44701T), isolated from a smear-ripened cheese.</title>
        <authorList>
            <consortium name="US DOE Joint Genome Institute (JGI-PGF)"/>
            <person name="Walter F."/>
            <person name="Albersmeier A."/>
            <person name="Kalinowski J."/>
            <person name="Ruckert C."/>
        </authorList>
    </citation>
    <scope>NUCLEOTIDE SEQUENCE</scope>
    <source>
        <strain evidence="3">NBRC 110023</strain>
    </source>
</reference>
<dbReference type="EMBL" id="BSOT01000005">
    <property type="protein sequence ID" value="GLR69478.1"/>
    <property type="molecule type" value="Genomic_DNA"/>
</dbReference>
<feature type="region of interest" description="Disordered" evidence="1">
    <location>
        <begin position="1"/>
        <end position="24"/>
    </location>
</feature>
<dbReference type="InterPro" id="IPR024884">
    <property type="entry name" value="NAPE-PLD"/>
</dbReference>
<sequence>MFGGKPDNTSQTKITQSTHFNGETFENLTPTKISTRTEDSPSTWDFLEGFIFGVEGKNPSAPVPSQSLNGVLLQDGEMIWFGHSTVLMATNGLSVITDPVFYRASPLPIGGAPFELQAPITTEQLPPIDVVLISHDHYDHLDMQAVKDMAKQVKHFIVPLGIKAHLQHWGINSNKITELDWYESKTINNVNFILAPSRHFSGRGLTDRMKTLWGSWIVNAPALKVYFSGDGGYSSEFKKIGSTYGPFDLAIMENGAYDQNWAQIHMFPEQTIKASEELKASNLLPVHWGKYDLANHHWLAPIQRLSKAAKHSEVRLVTPIIGKPFTLNEKTNQTWWAD</sequence>
<dbReference type="Gene3D" id="3.60.15.10">
    <property type="entry name" value="Ribonuclease Z/Hydroxyacylglutathione hydrolase-like"/>
    <property type="match status" value="1"/>
</dbReference>
<dbReference type="PANTHER" id="PTHR15032:SF4">
    <property type="entry name" value="N-ACYL-PHOSPHATIDYLETHANOLAMINE-HYDROLYZING PHOSPHOLIPASE D"/>
    <property type="match status" value="1"/>
</dbReference>
<protein>
    <submittedName>
        <fullName evidence="3">Hydrolase</fullName>
    </submittedName>
</protein>
<evidence type="ECO:0000313" key="4">
    <source>
        <dbReference type="Proteomes" id="UP001156601"/>
    </source>
</evidence>
<reference evidence="3" key="2">
    <citation type="submission" date="2023-01" db="EMBL/GenBank/DDBJ databases">
        <title>Draft genome sequence of Agaribacter marinus strain NBRC 110023.</title>
        <authorList>
            <person name="Sun Q."/>
            <person name="Mori K."/>
        </authorList>
    </citation>
    <scope>NUCLEOTIDE SEQUENCE</scope>
    <source>
        <strain evidence="3">NBRC 110023</strain>
    </source>
</reference>
<dbReference type="Proteomes" id="UP001156601">
    <property type="component" value="Unassembled WGS sequence"/>
</dbReference>
<feature type="domain" description="Metallo-beta-lactamase" evidence="2">
    <location>
        <begin position="95"/>
        <end position="288"/>
    </location>
</feature>
<keyword evidence="3" id="KW-0378">Hydrolase</keyword>
<dbReference type="Pfam" id="PF12706">
    <property type="entry name" value="Lactamase_B_2"/>
    <property type="match status" value="1"/>
</dbReference>
<dbReference type="GO" id="GO:0008270">
    <property type="term" value="F:zinc ion binding"/>
    <property type="evidence" value="ECO:0007669"/>
    <property type="project" value="InterPro"/>
</dbReference>
<dbReference type="GO" id="GO:0005737">
    <property type="term" value="C:cytoplasm"/>
    <property type="evidence" value="ECO:0007669"/>
    <property type="project" value="TreeGrafter"/>
</dbReference>
<accession>A0AA37SU58</accession>
<dbReference type="GO" id="GO:0070290">
    <property type="term" value="F:N-acylphosphatidylethanolamine-specific phospholipase D activity"/>
    <property type="evidence" value="ECO:0007669"/>
    <property type="project" value="InterPro"/>
</dbReference>
<evidence type="ECO:0000256" key="1">
    <source>
        <dbReference type="SAM" id="MobiDB-lite"/>
    </source>
</evidence>
<dbReference type="SUPFAM" id="SSF56281">
    <property type="entry name" value="Metallo-hydrolase/oxidoreductase"/>
    <property type="match status" value="1"/>
</dbReference>
<comment type="caution">
    <text evidence="3">The sequence shown here is derived from an EMBL/GenBank/DDBJ whole genome shotgun (WGS) entry which is preliminary data.</text>
</comment>
<keyword evidence="4" id="KW-1185">Reference proteome</keyword>
<evidence type="ECO:0000259" key="2">
    <source>
        <dbReference type="Pfam" id="PF12706"/>
    </source>
</evidence>
<evidence type="ECO:0000313" key="3">
    <source>
        <dbReference type="EMBL" id="GLR69478.1"/>
    </source>
</evidence>
<dbReference type="InterPro" id="IPR036866">
    <property type="entry name" value="RibonucZ/Hydroxyglut_hydro"/>
</dbReference>
<proteinExistence type="predicted"/>
<gene>
    <name evidence="3" type="ORF">GCM10007852_03860</name>
</gene>
<dbReference type="PANTHER" id="PTHR15032">
    <property type="entry name" value="N-ACYL-PHOSPHATIDYLETHANOLAMINE-HYDROLYZING PHOSPHOLIPASE D"/>
    <property type="match status" value="1"/>
</dbReference>
<dbReference type="AlphaFoldDB" id="A0AA37SU58"/>
<name>A0AA37SU58_9ALTE</name>
<organism evidence="3 4">
    <name type="scientific">Agaribacter marinus</name>
    <dbReference type="NCBI Taxonomy" id="1431249"/>
    <lineage>
        <taxon>Bacteria</taxon>
        <taxon>Pseudomonadati</taxon>
        <taxon>Pseudomonadota</taxon>
        <taxon>Gammaproteobacteria</taxon>
        <taxon>Alteromonadales</taxon>
        <taxon>Alteromonadaceae</taxon>
        <taxon>Agaribacter</taxon>
    </lineage>
</organism>